<gene>
    <name evidence="7" type="ORF">CK510_26175</name>
</gene>
<dbReference type="InterPro" id="IPR011109">
    <property type="entry name" value="DNA_bind_recombinase_dom"/>
</dbReference>
<evidence type="ECO:0000256" key="1">
    <source>
        <dbReference type="ARBA" id="ARBA00022908"/>
    </source>
</evidence>
<dbReference type="InterPro" id="IPR038109">
    <property type="entry name" value="DNA_bind_recomb_sf"/>
</dbReference>
<dbReference type="Gene3D" id="3.40.50.1390">
    <property type="entry name" value="Resolvase, N-terminal catalytic domain"/>
    <property type="match status" value="1"/>
</dbReference>
<accession>A0A2A2TC03</accession>
<dbReference type="Pfam" id="PF13408">
    <property type="entry name" value="Zn_ribbon_recom"/>
    <property type="match status" value="1"/>
</dbReference>
<dbReference type="GO" id="GO:0000150">
    <property type="term" value="F:DNA strand exchange activity"/>
    <property type="evidence" value="ECO:0007669"/>
    <property type="project" value="InterPro"/>
</dbReference>
<evidence type="ECO:0000313" key="8">
    <source>
        <dbReference type="Proteomes" id="UP000218238"/>
    </source>
</evidence>
<dbReference type="PANTHER" id="PTHR30461">
    <property type="entry name" value="DNA-INVERTASE FROM LAMBDOID PROPHAGE"/>
    <property type="match status" value="1"/>
</dbReference>
<evidence type="ECO:0000256" key="4">
    <source>
        <dbReference type="PIRSR" id="PIRSR606118-50"/>
    </source>
</evidence>
<dbReference type="Gene3D" id="3.90.1750.20">
    <property type="entry name" value="Putative Large Serine Recombinase, Chain B, Domain 2"/>
    <property type="match status" value="1"/>
</dbReference>
<dbReference type="CDD" id="cd03768">
    <property type="entry name" value="SR_ResInv"/>
    <property type="match status" value="1"/>
</dbReference>
<organism evidence="7 8">
    <name type="scientific">Brunnivagina elsteri CCALA 953</name>
    <dbReference type="NCBI Taxonomy" id="987040"/>
    <lineage>
        <taxon>Bacteria</taxon>
        <taxon>Bacillati</taxon>
        <taxon>Cyanobacteriota</taxon>
        <taxon>Cyanophyceae</taxon>
        <taxon>Nostocales</taxon>
        <taxon>Calotrichaceae</taxon>
        <taxon>Brunnivagina</taxon>
    </lineage>
</organism>
<dbReference type="GO" id="GO:0015074">
    <property type="term" value="P:DNA integration"/>
    <property type="evidence" value="ECO:0007669"/>
    <property type="project" value="UniProtKB-KW"/>
</dbReference>
<dbReference type="Proteomes" id="UP000218238">
    <property type="component" value="Unassembled WGS sequence"/>
</dbReference>
<dbReference type="GO" id="GO:0003677">
    <property type="term" value="F:DNA binding"/>
    <property type="evidence" value="ECO:0007669"/>
    <property type="project" value="UniProtKB-KW"/>
</dbReference>
<dbReference type="EMBL" id="NTFS01000450">
    <property type="protein sequence ID" value="PAX51188.1"/>
    <property type="molecule type" value="Genomic_DNA"/>
</dbReference>
<dbReference type="RefSeq" id="WP_095724454.1">
    <property type="nucleotide sequence ID" value="NZ_NTFS01000450.1"/>
</dbReference>
<keyword evidence="1" id="KW-0229">DNA integration</keyword>
<name>A0A2A2TC03_9CYAN</name>
<evidence type="ECO:0000259" key="6">
    <source>
        <dbReference type="PROSITE" id="PS51736"/>
    </source>
</evidence>
<evidence type="ECO:0000313" key="7">
    <source>
        <dbReference type="EMBL" id="PAX51188.1"/>
    </source>
</evidence>
<dbReference type="InterPro" id="IPR006119">
    <property type="entry name" value="Resolv_N"/>
</dbReference>
<dbReference type="OrthoDB" id="9797501at2"/>
<feature type="active site" description="O-(5'-phospho-DNA)-serine intermediate" evidence="4 5">
    <location>
        <position position="9"/>
    </location>
</feature>
<dbReference type="InterPro" id="IPR025827">
    <property type="entry name" value="Zn_ribbon_recom_dom"/>
</dbReference>
<dbReference type="PROSITE" id="PS00397">
    <property type="entry name" value="RECOMBINASES_1"/>
    <property type="match status" value="1"/>
</dbReference>
<dbReference type="InterPro" id="IPR050639">
    <property type="entry name" value="SSR_resolvase"/>
</dbReference>
<dbReference type="Pfam" id="PF00239">
    <property type="entry name" value="Resolvase"/>
    <property type="match status" value="1"/>
</dbReference>
<protein>
    <recommendedName>
        <fullName evidence="6">Resolvase/invertase-type recombinase catalytic domain-containing protein</fullName>
    </recommendedName>
</protein>
<dbReference type="NCBIfam" id="NF041201">
    <property type="entry name" value="recomb_XisF"/>
    <property type="match status" value="1"/>
</dbReference>
<keyword evidence="3" id="KW-0233">DNA recombination</keyword>
<dbReference type="AlphaFoldDB" id="A0A2A2TC03"/>
<reference evidence="7 8" key="1">
    <citation type="submission" date="2017-08" db="EMBL/GenBank/DDBJ databases">
        <title>Draft genome sequence of filamentous cyanobacterium Calothrix elsteri CCALA 953.</title>
        <authorList>
            <person name="Gagunashvili A.N."/>
            <person name="Elster J."/>
            <person name="Andresson O.S."/>
        </authorList>
    </citation>
    <scope>NUCLEOTIDE SEQUENCE [LARGE SCALE GENOMIC DNA]</scope>
    <source>
        <strain evidence="7 8">CCALA 953</strain>
    </source>
</reference>
<dbReference type="SMART" id="SM00857">
    <property type="entry name" value="Resolvase"/>
    <property type="match status" value="1"/>
</dbReference>
<dbReference type="SUPFAM" id="SSF53041">
    <property type="entry name" value="Resolvase-like"/>
    <property type="match status" value="1"/>
</dbReference>
<comment type="caution">
    <text evidence="7">The sequence shown here is derived from an EMBL/GenBank/DDBJ whole genome shotgun (WGS) entry which is preliminary data.</text>
</comment>
<keyword evidence="8" id="KW-1185">Reference proteome</keyword>
<feature type="domain" description="Resolvase/invertase-type recombinase catalytic" evidence="6">
    <location>
        <begin position="1"/>
        <end position="141"/>
    </location>
</feature>
<keyword evidence="2" id="KW-0238">DNA-binding</keyword>
<proteinExistence type="predicted"/>
<dbReference type="InterPro" id="IPR006118">
    <property type="entry name" value="Recombinase_CS"/>
</dbReference>
<dbReference type="InterPro" id="IPR036162">
    <property type="entry name" value="Resolvase-like_N_sf"/>
</dbReference>
<sequence length="447" mass="50749">MRIGYARVSTRHQADTEALDQQINRLEKAGAEKILYDIESGRKDTRKNFNQLINLAKNGVATEIIVTRLDRLGRNVISIHRTIDALQKVGVKLTILDSPLGNTNSAFGWLTINNIAGLAEFESRLLSERVSFGTEYFRSNLKYFGKPPFGYAKDENSKCIPHSSNWAIAKEIIHRLYENSFTSLSRWLVEQYSIKMYPTSILKWLHNPALRGHTFYKLKTGETEKHYGTHEALITEQQYEELSKLTSFLHKKDPAKFKTHFLSGLFRCGICGAGMSKTGADSKESNNSLRFQCIKYKKFGKSVCDNSKQISASIVKRITIGELVKFAESILDAVNTSTIANQTETSEELLSLKHQLATLQTLPKNDLINSTIAETEYQIKIHEQQKNVRESKTEEDIYILEALNQADFFEELSDSELGAICLRFIESVKYNGGKELVFAFHSRLLLP</sequence>
<evidence type="ECO:0000256" key="2">
    <source>
        <dbReference type="ARBA" id="ARBA00023125"/>
    </source>
</evidence>
<dbReference type="Pfam" id="PF07508">
    <property type="entry name" value="Recombinase"/>
    <property type="match status" value="1"/>
</dbReference>
<evidence type="ECO:0000256" key="3">
    <source>
        <dbReference type="ARBA" id="ARBA00023172"/>
    </source>
</evidence>
<dbReference type="PROSITE" id="PS51736">
    <property type="entry name" value="RECOMBINASES_3"/>
    <property type="match status" value="1"/>
</dbReference>
<evidence type="ECO:0000256" key="5">
    <source>
        <dbReference type="PROSITE-ProRule" id="PRU10137"/>
    </source>
</evidence>
<dbReference type="PANTHER" id="PTHR30461:SF2">
    <property type="entry name" value="SERINE RECOMBINASE PINE-RELATED"/>
    <property type="match status" value="1"/>
</dbReference>